<organism evidence="1 2">
    <name type="scientific">Mycobacterium phage Phabba</name>
    <dbReference type="NCBI Taxonomy" id="2027899"/>
    <lineage>
        <taxon>Viruses</taxon>
        <taxon>Duplodnaviria</taxon>
        <taxon>Heunggongvirae</taxon>
        <taxon>Uroviricota</taxon>
        <taxon>Caudoviricetes</taxon>
        <taxon>Ceeclamvirinae</taxon>
        <taxon>Myrnavirus</taxon>
        <taxon>Myrnavirus phabba</taxon>
        <taxon>Myranavirus phabba</taxon>
    </lineage>
</organism>
<dbReference type="EMBL" id="MF668280">
    <property type="protein sequence ID" value="ASZ74717.1"/>
    <property type="molecule type" value="Genomic_DNA"/>
</dbReference>
<sequence>MARMLGTFRQPPCKRCCGDRFKDERKVTKRAVKRAEKAELRRDLVQGRV</sequence>
<proteinExistence type="predicted"/>
<protein>
    <submittedName>
        <fullName evidence="1">Uncharacterized protein</fullName>
    </submittedName>
</protein>
<gene>
    <name evidence="1" type="ORF">SEA_PHABBA_148</name>
</gene>
<dbReference type="Proteomes" id="UP000226037">
    <property type="component" value="Segment"/>
</dbReference>
<reference evidence="2" key="1">
    <citation type="submission" date="2017-08" db="EMBL/GenBank/DDBJ databases">
        <authorList>
            <person name="de Groot N.N."/>
        </authorList>
    </citation>
    <scope>NUCLEOTIDE SEQUENCE [LARGE SCALE GENOMIC DNA]</scope>
</reference>
<evidence type="ECO:0000313" key="1">
    <source>
        <dbReference type="EMBL" id="ASZ74717.1"/>
    </source>
</evidence>
<accession>A0A249XSJ7</accession>
<keyword evidence="2" id="KW-1185">Reference proteome</keyword>
<name>A0A249XSJ7_9CAUD</name>
<evidence type="ECO:0000313" key="2">
    <source>
        <dbReference type="Proteomes" id="UP000226037"/>
    </source>
</evidence>